<reference evidence="2" key="1">
    <citation type="journal article" date="2017" name="Curr. Microbiol.">
        <title>Genomic Diversity of Type B3 Bacteriophages of Caulobacter crescentus.</title>
        <authorList>
            <person name="Ash K.T."/>
            <person name="Drake K.M."/>
            <person name="Gibbs W.S."/>
            <person name="Ely B."/>
        </authorList>
    </citation>
    <scope>NUCLEOTIDE SEQUENCE [LARGE SCALE GENOMIC DNA]</scope>
</reference>
<sequence length="121" mass="14043">MSMSAEVDRLVLLEAALKAAEEAQALGNATRNETLAKIITMDTVQDGPWWHFKRRPPTEKEAEAIRQSSYRWWDHAPTYYERAKWLRTVAENARCSELKAIRIDKDLMGFLRPFLGYQTDV</sequence>
<proteinExistence type="predicted"/>
<dbReference type="EMBL" id="KY555146">
    <property type="protein sequence ID" value="ARB15114.1"/>
    <property type="molecule type" value="Genomic_DNA"/>
</dbReference>
<dbReference type="Proteomes" id="UP000222485">
    <property type="component" value="Genome"/>
</dbReference>
<name>A0A1V0EE26_9CAUD</name>
<organism evidence="1 2">
    <name type="scientific">Caulobacter phage Ccr32</name>
    <dbReference type="NCBI Taxonomy" id="1959738"/>
    <lineage>
        <taxon>Viruses</taxon>
        <taxon>Duplodnaviria</taxon>
        <taxon>Heunggongvirae</taxon>
        <taxon>Uroviricota</taxon>
        <taxon>Caudoviricetes</taxon>
        <taxon>Jeanschmidtviridae</taxon>
        <taxon>Shapirovirus</taxon>
        <taxon>Shapirovirus cbk</taxon>
    </lineage>
</organism>
<accession>A0A1V0EE26</accession>
<protein>
    <submittedName>
        <fullName evidence="1">Uncharacterized protein</fullName>
    </submittedName>
</protein>
<gene>
    <name evidence="1" type="ORF">Ccr32_gp196</name>
</gene>
<evidence type="ECO:0000313" key="2">
    <source>
        <dbReference type="Proteomes" id="UP000222485"/>
    </source>
</evidence>
<evidence type="ECO:0000313" key="1">
    <source>
        <dbReference type="EMBL" id="ARB15114.1"/>
    </source>
</evidence>